<sequence length="1027" mass="112459">MAAVAQPQLSLASSTTTSSKPMTTNLTTAASSAATILLPPAASLLDQLLENTKSLPRNVTGLGAIQLGISEIAGKARSLRSRAPVSADGDTKAHYLLAGSGINAEDIAQDLETISFHTTFESGGNAGGAGSGGGSGSGGVSGGSGYSSAAAVDSDIVSYLRQKREESIVASIEDSVRQTNRKFDAFVSANIRLQWNYEKLLVCEHFGLVPRGTAGKLAAELGISTTGGSAAAASYDASVAASEGGVSLSGESAQRRASKAQALGPGAAGGWKKSSLGRSVLGPISGSLDFADVGGVDYQQQAQQTSTQKQQPQQSQQAGVMHQMRQIRYAYVVHELNDARLAKQTYPLLRAFKEVVASLGSDTRSLQLRDSWGILENLVPADRGERSFVRMYCNQSASSATSVETVQMKQLIARSSRQFLEKQFLETVEADISKYPLEAELGGVPSVINKILAYVKLRFAKNGQWVAQNLEIINNVPIWALLYYLIRSGLVEEAVQYTIENDNYFQKIERTFPTYLKAYARSEDNELPRELAERLQSEFNHHIRNYDPKSDDPFKYSLYKLLGRCELNRKHIPEVLRVTEDWMWAQLMLVRDSVAAAGDVFGAGNSASAVGGASERYNLEDLQNMLVQLGARHFNSRGTNPMLYFQLLLLSGQYERAVHYVYKLQPVDAVHFAIALTYYGLLRPALEESAAFDADLLILNSKSQQPEINFARLIGYYTRDFRRTDASYAFDYLALLCLNGDLRGSEDSSVAGRNKKRSAIEEETPYLRLCHEAIREMVLETREFAVLLGDIRADGAREAGIIEQKMALINIEDEEHFLRTITEQAAEQADQDGRVTDAILLYHLSEEYDRVLSIINKTLGESLAIADLGTTSEGGDENALGGVSMSLAGKENPVQLAREVISVYESNGEIVRKLSPRNREACGMLLQIMDARRAYESGQWETCLGYISGMRVLPLELDNDTGGIRRRAQKFSELNENVARNVPMLLVIAMECCVRITREMDSSAFGDATRSKGDIGRRKEEEIRVGK</sequence>
<dbReference type="EMBL" id="JBBJBU010000008">
    <property type="protein sequence ID" value="KAK7204458.1"/>
    <property type="molecule type" value="Genomic_DNA"/>
</dbReference>
<dbReference type="GeneID" id="90036666"/>
<accession>A0ABR1F3M9</accession>
<evidence type="ECO:0000256" key="4">
    <source>
        <dbReference type="SAM" id="MobiDB-lite"/>
    </source>
</evidence>
<dbReference type="InterPro" id="IPR007231">
    <property type="entry name" value="Nucleoporin_int_Nup93/Nic96"/>
</dbReference>
<evidence type="ECO:0000313" key="5">
    <source>
        <dbReference type="EMBL" id="KAK7204458.1"/>
    </source>
</evidence>
<dbReference type="RefSeq" id="XP_064767491.1">
    <property type="nucleotide sequence ID" value="XM_064911154.1"/>
</dbReference>
<organism evidence="5 6">
    <name type="scientific">Myxozyma melibiosi</name>
    <dbReference type="NCBI Taxonomy" id="54550"/>
    <lineage>
        <taxon>Eukaryota</taxon>
        <taxon>Fungi</taxon>
        <taxon>Dikarya</taxon>
        <taxon>Ascomycota</taxon>
        <taxon>Saccharomycotina</taxon>
        <taxon>Lipomycetes</taxon>
        <taxon>Lipomycetales</taxon>
        <taxon>Lipomycetaceae</taxon>
        <taxon>Myxozyma</taxon>
    </lineage>
</organism>
<name>A0ABR1F3M9_9ASCO</name>
<reference evidence="5 6" key="1">
    <citation type="submission" date="2024-03" db="EMBL/GenBank/DDBJ databases">
        <title>Genome-scale model development and genomic sequencing of the oleaginous clade Lipomyces.</title>
        <authorList>
            <consortium name="Lawrence Berkeley National Laboratory"/>
            <person name="Czajka J.J."/>
            <person name="Han Y."/>
            <person name="Kim J."/>
            <person name="Mondo S.J."/>
            <person name="Hofstad B.A."/>
            <person name="Robles A."/>
            <person name="Haridas S."/>
            <person name="Riley R."/>
            <person name="LaButti K."/>
            <person name="Pangilinan J."/>
            <person name="Andreopoulos W."/>
            <person name="Lipzen A."/>
            <person name="Yan J."/>
            <person name="Wang M."/>
            <person name="Ng V."/>
            <person name="Grigoriev I.V."/>
            <person name="Spatafora J.W."/>
            <person name="Magnuson J.K."/>
            <person name="Baker S.E."/>
            <person name="Pomraning K.R."/>
        </authorList>
    </citation>
    <scope>NUCLEOTIDE SEQUENCE [LARGE SCALE GENOMIC DNA]</scope>
    <source>
        <strain evidence="5 6">Phaff 52-87</strain>
    </source>
</reference>
<dbReference type="PANTHER" id="PTHR11225">
    <property type="entry name" value="NUCLEAR PORE COMPLEX PROTEIN NUP93 NUCLEOPORIN NUP93 DEAD EYE PROTEIN"/>
    <property type="match status" value="1"/>
</dbReference>
<feature type="region of interest" description="Disordered" evidence="4">
    <location>
        <begin position="1"/>
        <end position="23"/>
    </location>
</feature>
<proteinExistence type="inferred from homology"/>
<keyword evidence="6" id="KW-1185">Reference proteome</keyword>
<keyword evidence="3" id="KW-0539">Nucleus</keyword>
<evidence type="ECO:0000313" key="6">
    <source>
        <dbReference type="Proteomes" id="UP001498771"/>
    </source>
</evidence>
<evidence type="ECO:0000256" key="1">
    <source>
        <dbReference type="ARBA" id="ARBA00004259"/>
    </source>
</evidence>
<comment type="caution">
    <text evidence="5">The sequence shown here is derived from an EMBL/GenBank/DDBJ whole genome shotgun (WGS) entry which is preliminary data.</text>
</comment>
<comment type="subcellular location">
    <subcellularLocation>
        <location evidence="1">Nucleus envelope</location>
    </subcellularLocation>
</comment>
<feature type="compositionally biased region" description="Low complexity" evidence="4">
    <location>
        <begin position="13"/>
        <end position="23"/>
    </location>
</feature>
<evidence type="ECO:0000256" key="2">
    <source>
        <dbReference type="ARBA" id="ARBA00010186"/>
    </source>
</evidence>
<protein>
    <submittedName>
        <fullName evidence="5">Nup93/Nic96-domain-containing protein</fullName>
    </submittedName>
</protein>
<comment type="similarity">
    <text evidence="2">Belongs to the nucleoporin interacting component (NIC) family.</text>
</comment>
<dbReference type="Proteomes" id="UP001498771">
    <property type="component" value="Unassembled WGS sequence"/>
</dbReference>
<feature type="region of interest" description="Disordered" evidence="4">
    <location>
        <begin position="1005"/>
        <end position="1027"/>
    </location>
</feature>
<gene>
    <name evidence="5" type="ORF">BZA70DRAFT_268293</name>
</gene>
<evidence type="ECO:0000256" key="3">
    <source>
        <dbReference type="ARBA" id="ARBA00023242"/>
    </source>
</evidence>
<dbReference type="PANTHER" id="PTHR11225:SF4">
    <property type="entry name" value="NUCLEAR PORE COMPLEX PROTEIN NUP93"/>
    <property type="match status" value="1"/>
</dbReference>
<feature type="compositionally biased region" description="Basic and acidic residues" evidence="4">
    <location>
        <begin position="1009"/>
        <end position="1027"/>
    </location>
</feature>
<dbReference type="Pfam" id="PF04097">
    <property type="entry name" value="Nic96"/>
    <property type="match status" value="1"/>
</dbReference>